<keyword evidence="4" id="KW-1185">Reference proteome</keyword>
<keyword evidence="1" id="KW-0479">Metal-binding</keyword>
<dbReference type="Gene3D" id="1.10.1200.270">
    <property type="entry name" value="Methyltransferase, alpha-helical capping domain"/>
    <property type="match status" value="1"/>
</dbReference>
<protein>
    <submittedName>
        <fullName evidence="3">Uncharacterized protein</fullName>
    </submittedName>
</protein>
<evidence type="ECO:0000256" key="2">
    <source>
        <dbReference type="ARBA" id="ARBA00022842"/>
    </source>
</evidence>
<evidence type="ECO:0000313" key="4">
    <source>
        <dbReference type="Proteomes" id="UP001162131"/>
    </source>
</evidence>
<gene>
    <name evidence="3" type="ORF">BSTOLATCC_MIC64136</name>
</gene>
<dbReference type="InterPro" id="IPR005299">
    <property type="entry name" value="MeTrfase_7"/>
</dbReference>
<organism evidence="3 4">
    <name type="scientific">Blepharisma stoltei</name>
    <dbReference type="NCBI Taxonomy" id="1481888"/>
    <lineage>
        <taxon>Eukaryota</taxon>
        <taxon>Sar</taxon>
        <taxon>Alveolata</taxon>
        <taxon>Ciliophora</taxon>
        <taxon>Postciliodesmatophora</taxon>
        <taxon>Heterotrichea</taxon>
        <taxon>Heterotrichida</taxon>
        <taxon>Blepharismidae</taxon>
        <taxon>Blepharisma</taxon>
    </lineage>
</organism>
<dbReference type="GO" id="GO:0046872">
    <property type="term" value="F:metal ion binding"/>
    <property type="evidence" value="ECO:0007669"/>
    <property type="project" value="UniProtKB-KW"/>
</dbReference>
<comment type="caution">
    <text evidence="3">The sequence shown here is derived from an EMBL/GenBank/DDBJ whole genome shotgun (WGS) entry which is preliminary data.</text>
</comment>
<reference evidence="3" key="1">
    <citation type="submission" date="2021-09" db="EMBL/GenBank/DDBJ databases">
        <authorList>
            <consortium name="AG Swart"/>
            <person name="Singh M."/>
            <person name="Singh A."/>
            <person name="Seah K."/>
            <person name="Emmerich C."/>
        </authorList>
    </citation>
    <scope>NUCLEOTIDE SEQUENCE</scope>
    <source>
        <strain evidence="3">ATCC30299</strain>
    </source>
</reference>
<dbReference type="Pfam" id="PF03492">
    <property type="entry name" value="Methyltransf_7"/>
    <property type="match status" value="1"/>
</dbReference>
<dbReference type="Proteomes" id="UP001162131">
    <property type="component" value="Unassembled WGS sequence"/>
</dbReference>
<dbReference type="SUPFAM" id="SSF53335">
    <property type="entry name" value="S-adenosyl-L-methionine-dependent methyltransferases"/>
    <property type="match status" value="1"/>
</dbReference>
<dbReference type="EMBL" id="CAJZBQ010000062">
    <property type="protein sequence ID" value="CAG9335672.1"/>
    <property type="molecule type" value="Genomic_DNA"/>
</dbReference>
<sequence length="344" mass="38833">MAELNKDEEKIGGFSIEGYNENATPQLLTLLQSRDSVLESLNHALSLTTETIYIADYGSSEGKNSMILFNEAINTFRESSLKPIHIIHNDLPTNNWEKTFKTLLNSPNTYLNCPNTTFSAIGKSFYERILPDNFIHLAISSRSFQYLSQPLSTPDNIVLSASNDPEFKARAAEIAHQDMVNFLLLRHKELASRGRLIFQVADEKSHMGQIGALNGASESIFRKGIITEEEWKDLTLSLYGRSTEEVERALNETSHLYKAISIEKVIHRKSGLSLMNAEELKEHIVKFKSLAGTVMAGPFSKSLKTRAEDEKQEILKLYMEEIGEVQVIFDNDSYLHSVVLEKID</sequence>
<dbReference type="PANTHER" id="PTHR31009">
    <property type="entry name" value="S-ADENOSYL-L-METHIONINE:CARBOXYL METHYLTRANSFERASE FAMILY PROTEIN"/>
    <property type="match status" value="1"/>
</dbReference>
<accession>A0AAU9KDV7</accession>
<dbReference type="AlphaFoldDB" id="A0AAU9KDV7"/>
<dbReference type="GO" id="GO:0008168">
    <property type="term" value="F:methyltransferase activity"/>
    <property type="evidence" value="ECO:0007669"/>
    <property type="project" value="InterPro"/>
</dbReference>
<evidence type="ECO:0000313" key="3">
    <source>
        <dbReference type="EMBL" id="CAG9335672.1"/>
    </source>
</evidence>
<dbReference type="Gene3D" id="3.40.50.150">
    <property type="entry name" value="Vaccinia Virus protein VP39"/>
    <property type="match status" value="1"/>
</dbReference>
<dbReference type="InterPro" id="IPR042086">
    <property type="entry name" value="MeTrfase_capping"/>
</dbReference>
<dbReference type="InterPro" id="IPR029063">
    <property type="entry name" value="SAM-dependent_MTases_sf"/>
</dbReference>
<keyword evidence="2" id="KW-0460">Magnesium</keyword>
<evidence type="ECO:0000256" key="1">
    <source>
        <dbReference type="ARBA" id="ARBA00022723"/>
    </source>
</evidence>
<name>A0AAU9KDV7_9CILI</name>
<proteinExistence type="predicted"/>